<name>A0A2A2HA33_METBR</name>
<sequence length="157" mass="16716">MQTKTSGLILIVLGLIIIAFPLLGILPFSLLLGISVLFLGIGLLIAGVIGIRASTNMGVVELILGIIAIILGIGIIINPGFFSFLVALLIYIAGIFLIIVGIMAFFAKIRNKWVSIVPIILGLIYILIGSIVADPFYLGALIGIWLLITGIIMLFQD</sequence>
<evidence type="ECO:0000313" key="2">
    <source>
        <dbReference type="EMBL" id="PAV06186.1"/>
    </source>
</evidence>
<keyword evidence="1" id="KW-0472">Membrane</keyword>
<reference evidence="2 3" key="1">
    <citation type="journal article" date="2017" name="BMC Genomics">
        <title>Genomic analysis of methanogenic archaea reveals a shift towards energy conservation.</title>
        <authorList>
            <person name="Gilmore S.P."/>
            <person name="Henske J.K."/>
            <person name="Sexton J.A."/>
            <person name="Solomon K.V."/>
            <person name="Seppala S."/>
            <person name="Yoo J.I."/>
            <person name="Huyett L.M."/>
            <person name="Pressman A."/>
            <person name="Cogan J.Z."/>
            <person name="Kivenson V."/>
            <person name="Peng X."/>
            <person name="Tan Y."/>
            <person name="Valentine D.L."/>
            <person name="O'Malley M.A."/>
        </authorList>
    </citation>
    <scope>NUCLEOTIDE SEQUENCE [LARGE SCALE GENOMIC DNA]</scope>
    <source>
        <strain evidence="2 3">M.o.H.</strain>
    </source>
</reference>
<organism evidence="2 3">
    <name type="scientific">Methanobacterium bryantii</name>
    <dbReference type="NCBI Taxonomy" id="2161"/>
    <lineage>
        <taxon>Archaea</taxon>
        <taxon>Methanobacteriati</taxon>
        <taxon>Methanobacteriota</taxon>
        <taxon>Methanomada group</taxon>
        <taxon>Methanobacteria</taxon>
        <taxon>Methanobacteriales</taxon>
        <taxon>Methanobacteriaceae</taxon>
        <taxon>Methanobacterium</taxon>
    </lineage>
</organism>
<dbReference type="InterPro" id="IPR005325">
    <property type="entry name" value="DUF308_memb"/>
</dbReference>
<feature type="transmembrane region" description="Helical" evidence="1">
    <location>
        <begin position="32"/>
        <end position="51"/>
    </location>
</feature>
<keyword evidence="1" id="KW-1133">Transmembrane helix</keyword>
<feature type="transmembrane region" description="Helical" evidence="1">
    <location>
        <begin position="7"/>
        <end position="26"/>
    </location>
</feature>
<feature type="transmembrane region" description="Helical" evidence="1">
    <location>
        <begin position="113"/>
        <end position="131"/>
    </location>
</feature>
<accession>A0A2A2HA33</accession>
<gene>
    <name evidence="2" type="ORF">ASJ80_15250</name>
</gene>
<feature type="transmembrane region" description="Helical" evidence="1">
    <location>
        <begin position="58"/>
        <end position="77"/>
    </location>
</feature>
<dbReference type="Pfam" id="PF03729">
    <property type="entry name" value="DUF308"/>
    <property type="match status" value="1"/>
</dbReference>
<evidence type="ECO:0000313" key="3">
    <source>
        <dbReference type="Proteomes" id="UP000217784"/>
    </source>
</evidence>
<dbReference type="RefSeq" id="WP_069583135.1">
    <property type="nucleotide sequence ID" value="NZ_LMVM01000001.1"/>
</dbReference>
<feature type="transmembrane region" description="Helical" evidence="1">
    <location>
        <begin position="83"/>
        <end position="106"/>
    </location>
</feature>
<feature type="transmembrane region" description="Helical" evidence="1">
    <location>
        <begin position="137"/>
        <end position="155"/>
    </location>
</feature>
<dbReference type="OrthoDB" id="71568at2157"/>
<evidence type="ECO:0008006" key="4">
    <source>
        <dbReference type="Google" id="ProtNLM"/>
    </source>
</evidence>
<evidence type="ECO:0000256" key="1">
    <source>
        <dbReference type="SAM" id="Phobius"/>
    </source>
</evidence>
<keyword evidence="1" id="KW-0812">Transmembrane</keyword>
<dbReference type="AlphaFoldDB" id="A0A2A2HA33"/>
<protein>
    <recommendedName>
        <fullName evidence="4">DUF308 domain-containing protein</fullName>
    </recommendedName>
</protein>
<proteinExistence type="predicted"/>
<dbReference type="Proteomes" id="UP000217784">
    <property type="component" value="Unassembled WGS sequence"/>
</dbReference>
<comment type="caution">
    <text evidence="2">The sequence shown here is derived from an EMBL/GenBank/DDBJ whole genome shotgun (WGS) entry which is preliminary data.</text>
</comment>
<keyword evidence="3" id="KW-1185">Reference proteome</keyword>
<dbReference type="EMBL" id="LMVM01000001">
    <property type="protein sequence ID" value="PAV06186.1"/>
    <property type="molecule type" value="Genomic_DNA"/>
</dbReference>